<evidence type="ECO:0000313" key="1">
    <source>
        <dbReference type="EMBL" id="SVA82656.1"/>
    </source>
</evidence>
<proteinExistence type="predicted"/>
<gene>
    <name evidence="1" type="ORF">METZ01_LOCUS135510</name>
</gene>
<reference evidence="1" key="1">
    <citation type="submission" date="2018-05" db="EMBL/GenBank/DDBJ databases">
        <authorList>
            <person name="Lanie J.A."/>
            <person name="Ng W.-L."/>
            <person name="Kazmierczak K.M."/>
            <person name="Andrzejewski T.M."/>
            <person name="Davidsen T.M."/>
            <person name="Wayne K.J."/>
            <person name="Tettelin H."/>
            <person name="Glass J.I."/>
            <person name="Rusch D."/>
            <person name="Podicherti R."/>
            <person name="Tsui H.-C.T."/>
            <person name="Winkler M.E."/>
        </authorList>
    </citation>
    <scope>NUCLEOTIDE SEQUENCE</scope>
</reference>
<accession>A0A381Z039</accession>
<name>A0A381Z039_9ZZZZ</name>
<sequence length="173" mass="19512">MDKIKYHIVFRIDLTQQVRDIRKAFGQFSSSKTQICNTLKPTEIEFDSQEDVLEATQSIDFDKGDIIIKKSGIYLVIAGPQIAKLRGEKNRWIDFWLRVNNVDLPNSNVRRVILDSQEKDVIPINAVCPLNRGDTLNIMMAAETEGEGIGIEAMQPDGEPTIPSIILTLVQLD</sequence>
<organism evidence="1">
    <name type="scientific">marine metagenome</name>
    <dbReference type="NCBI Taxonomy" id="408172"/>
    <lineage>
        <taxon>unclassified sequences</taxon>
        <taxon>metagenomes</taxon>
        <taxon>ecological metagenomes</taxon>
    </lineage>
</organism>
<dbReference type="EMBL" id="UINC01019512">
    <property type="protein sequence ID" value="SVA82656.1"/>
    <property type="molecule type" value="Genomic_DNA"/>
</dbReference>
<protein>
    <submittedName>
        <fullName evidence="1">Uncharacterized protein</fullName>
    </submittedName>
</protein>
<dbReference type="AlphaFoldDB" id="A0A381Z039"/>